<feature type="domain" description="Protein kinase" evidence="22">
    <location>
        <begin position="666"/>
        <end position="943"/>
    </location>
</feature>
<dbReference type="Gene3D" id="1.10.510.10">
    <property type="entry name" value="Transferase(Phosphotransferase) domain 1"/>
    <property type="match status" value="1"/>
</dbReference>
<dbReference type="GO" id="GO:0016020">
    <property type="term" value="C:membrane"/>
    <property type="evidence" value="ECO:0007669"/>
    <property type="project" value="UniProtKB-SubCell"/>
</dbReference>
<evidence type="ECO:0000256" key="17">
    <source>
        <dbReference type="ARBA" id="ARBA00047899"/>
    </source>
</evidence>
<keyword evidence="8 21" id="KW-0732">Signal</keyword>
<keyword evidence="24" id="KW-1185">Reference proteome</keyword>
<dbReference type="Pfam" id="PF11721">
    <property type="entry name" value="Malectin"/>
    <property type="match status" value="1"/>
</dbReference>
<evidence type="ECO:0000256" key="1">
    <source>
        <dbReference type="ARBA" id="ARBA00004479"/>
    </source>
</evidence>
<dbReference type="SUPFAM" id="SSF56112">
    <property type="entry name" value="Protein kinase-like (PK-like)"/>
    <property type="match status" value="1"/>
</dbReference>
<keyword evidence="7 20" id="KW-0812">Transmembrane</keyword>
<keyword evidence="11 23" id="KW-0418">Kinase</keyword>
<protein>
    <recommendedName>
        <fullName evidence="2">non-specific serine/threonine protein kinase</fullName>
        <ecNumber evidence="2">2.7.11.1</ecNumber>
    </recommendedName>
</protein>
<dbReference type="InterPro" id="IPR008271">
    <property type="entry name" value="Ser/Thr_kinase_AS"/>
</dbReference>
<keyword evidence="9" id="KW-0677">Repeat</keyword>
<dbReference type="InterPro" id="IPR001245">
    <property type="entry name" value="Ser-Thr/Tyr_kinase_cat_dom"/>
</dbReference>
<evidence type="ECO:0000256" key="10">
    <source>
        <dbReference type="ARBA" id="ARBA00022741"/>
    </source>
</evidence>
<feature type="binding site" evidence="19">
    <location>
        <position position="694"/>
    </location>
    <ligand>
        <name>ATP</name>
        <dbReference type="ChEBI" id="CHEBI:30616"/>
    </ligand>
</feature>
<dbReference type="InterPro" id="IPR032675">
    <property type="entry name" value="LRR_dom_sf"/>
</dbReference>
<reference evidence="23 24" key="1">
    <citation type="submission" date="2017-07" db="EMBL/GenBank/DDBJ databases">
        <title>An improved, manually edited Actinidia chinensis var. chinensis (kiwifruit) genome highlights the challenges associated with draft genomes and gene prediction in plants.</title>
        <authorList>
            <person name="Pilkington S."/>
            <person name="Crowhurst R."/>
            <person name="Hilario E."/>
            <person name="Nardozza S."/>
            <person name="Fraser L."/>
            <person name="Peng Y."/>
            <person name="Gunaseelan K."/>
            <person name="Simpson R."/>
            <person name="Tahir J."/>
            <person name="Deroles S."/>
            <person name="Templeton K."/>
            <person name="Luo Z."/>
            <person name="Davy M."/>
            <person name="Cheng C."/>
            <person name="Mcneilage M."/>
            <person name="Scaglione D."/>
            <person name="Liu Y."/>
            <person name="Zhang Q."/>
            <person name="Datson P."/>
            <person name="De Silva N."/>
            <person name="Gardiner S."/>
            <person name="Bassett H."/>
            <person name="Chagne D."/>
            <person name="Mccallum J."/>
            <person name="Dzierzon H."/>
            <person name="Deng C."/>
            <person name="Wang Y.-Y."/>
            <person name="Barron N."/>
            <person name="Manako K."/>
            <person name="Bowen J."/>
            <person name="Foster T."/>
            <person name="Erridge Z."/>
            <person name="Tiffin H."/>
            <person name="Waite C."/>
            <person name="Davies K."/>
            <person name="Grierson E."/>
            <person name="Laing W."/>
            <person name="Kirk R."/>
            <person name="Chen X."/>
            <person name="Wood M."/>
            <person name="Montefiori M."/>
            <person name="Brummell D."/>
            <person name="Schwinn K."/>
            <person name="Catanach A."/>
            <person name="Fullerton C."/>
            <person name="Li D."/>
            <person name="Meiyalaghan S."/>
            <person name="Nieuwenhuizen N."/>
            <person name="Read N."/>
            <person name="Prakash R."/>
            <person name="Hunter D."/>
            <person name="Zhang H."/>
            <person name="Mckenzie M."/>
            <person name="Knabel M."/>
            <person name="Harris A."/>
            <person name="Allan A."/>
            <person name="Chen A."/>
            <person name="Janssen B."/>
            <person name="Plunkett B."/>
            <person name="Dwamena C."/>
            <person name="Voogd C."/>
            <person name="Leif D."/>
            <person name="Lafferty D."/>
            <person name="Souleyre E."/>
            <person name="Varkonyi-Gasic E."/>
            <person name="Gambi F."/>
            <person name="Hanley J."/>
            <person name="Yao J.-L."/>
            <person name="Cheung J."/>
            <person name="David K."/>
            <person name="Warren B."/>
            <person name="Marsh K."/>
            <person name="Snowden K."/>
            <person name="Lin-Wang K."/>
            <person name="Brian L."/>
            <person name="Martinez-Sanchez M."/>
            <person name="Wang M."/>
            <person name="Ileperuma N."/>
            <person name="Macnee N."/>
            <person name="Campin R."/>
            <person name="Mcatee P."/>
            <person name="Drummond R."/>
            <person name="Espley R."/>
            <person name="Ireland H."/>
            <person name="Wu R."/>
            <person name="Atkinson R."/>
            <person name="Karunairetnam S."/>
            <person name="Bulley S."/>
            <person name="Chunkath S."/>
            <person name="Hanley Z."/>
            <person name="Storey R."/>
            <person name="Thrimawithana A."/>
            <person name="Thomson S."/>
            <person name="David C."/>
            <person name="Testolin R."/>
        </authorList>
    </citation>
    <scope>NUCLEOTIDE SEQUENCE [LARGE SCALE GENOMIC DNA]</scope>
    <source>
        <strain evidence="24">cv. Red5</strain>
        <tissue evidence="23">Young leaf</tissue>
    </source>
</reference>
<keyword evidence="3" id="KW-0723">Serine/threonine-protein kinase</keyword>
<dbReference type="PANTHER" id="PTHR48006:SF66">
    <property type="entry name" value="PROTEIN KINASE DOMAIN-CONTAINING PROTEIN"/>
    <property type="match status" value="1"/>
</dbReference>
<evidence type="ECO:0000256" key="15">
    <source>
        <dbReference type="ARBA" id="ARBA00023170"/>
    </source>
</evidence>
<evidence type="ECO:0000256" key="2">
    <source>
        <dbReference type="ARBA" id="ARBA00012513"/>
    </source>
</evidence>
<dbReference type="InterPro" id="IPR000719">
    <property type="entry name" value="Prot_kinase_dom"/>
</dbReference>
<keyword evidence="10 19" id="KW-0547">Nucleotide-binding</keyword>
<dbReference type="InterPro" id="IPR051824">
    <property type="entry name" value="LRR_Rcpt-Like_S/T_Kinase"/>
</dbReference>
<keyword evidence="12 19" id="KW-0067">ATP-binding</keyword>
<comment type="caution">
    <text evidence="23">The sequence shown here is derived from an EMBL/GenBank/DDBJ whole genome shotgun (WGS) entry which is preliminary data.</text>
</comment>
<dbReference type="FunFam" id="3.30.200.20:FF:000217">
    <property type="entry name" value="probable LRR receptor-like serine/threonine-protein kinase At1g53430"/>
    <property type="match status" value="1"/>
</dbReference>
<dbReference type="SUPFAM" id="SSF52058">
    <property type="entry name" value="L domain-like"/>
    <property type="match status" value="1"/>
</dbReference>
<evidence type="ECO:0000256" key="14">
    <source>
        <dbReference type="ARBA" id="ARBA00023136"/>
    </source>
</evidence>
<dbReference type="InterPro" id="IPR011009">
    <property type="entry name" value="Kinase-like_dom_sf"/>
</dbReference>
<keyword evidence="4" id="KW-0597">Phosphoprotein</keyword>
<dbReference type="InterPro" id="IPR021720">
    <property type="entry name" value="Malectin_dom"/>
</dbReference>
<dbReference type="PROSITE" id="PS00108">
    <property type="entry name" value="PROTEIN_KINASE_ST"/>
    <property type="match status" value="1"/>
</dbReference>
<feature type="signal peptide" evidence="21">
    <location>
        <begin position="1"/>
        <end position="26"/>
    </location>
</feature>
<gene>
    <name evidence="23" type="ORF">CEY00_Acc20724</name>
</gene>
<dbReference type="GO" id="GO:0004674">
    <property type="term" value="F:protein serine/threonine kinase activity"/>
    <property type="evidence" value="ECO:0007669"/>
    <property type="project" value="UniProtKB-KW"/>
</dbReference>
<dbReference type="PANTHER" id="PTHR48006">
    <property type="entry name" value="LEUCINE-RICH REPEAT-CONTAINING PROTEIN DDB_G0281931-RELATED"/>
    <property type="match status" value="1"/>
</dbReference>
<evidence type="ECO:0000313" key="23">
    <source>
        <dbReference type="EMBL" id="PSS04865.1"/>
    </source>
</evidence>
<evidence type="ECO:0000256" key="19">
    <source>
        <dbReference type="PROSITE-ProRule" id="PRU10141"/>
    </source>
</evidence>
<dbReference type="FunFam" id="2.60.120.430:FF:000004">
    <property type="entry name" value="Putative leucine-rich repeat receptor-like serine/threonine-protein kinase"/>
    <property type="match status" value="1"/>
</dbReference>
<dbReference type="OMA" id="KYRPDEN"/>
<dbReference type="FunFam" id="3.80.10.10:FF:000452">
    <property type="entry name" value="Probable LRR receptor-like serine/threonine-protein kinase RFK1"/>
    <property type="match status" value="1"/>
</dbReference>
<evidence type="ECO:0000256" key="4">
    <source>
        <dbReference type="ARBA" id="ARBA00022553"/>
    </source>
</evidence>
<keyword evidence="6" id="KW-0808">Transferase</keyword>
<evidence type="ECO:0000256" key="21">
    <source>
        <dbReference type="SAM" id="SignalP"/>
    </source>
</evidence>
<dbReference type="AlphaFoldDB" id="A0A2R6QAG4"/>
<comment type="catalytic activity">
    <reaction evidence="18">
        <text>L-seryl-[protein] + ATP = O-phospho-L-seryl-[protein] + ADP + H(+)</text>
        <dbReference type="Rhea" id="RHEA:17989"/>
        <dbReference type="Rhea" id="RHEA-COMP:9863"/>
        <dbReference type="Rhea" id="RHEA-COMP:11604"/>
        <dbReference type="ChEBI" id="CHEBI:15378"/>
        <dbReference type="ChEBI" id="CHEBI:29999"/>
        <dbReference type="ChEBI" id="CHEBI:30616"/>
        <dbReference type="ChEBI" id="CHEBI:83421"/>
        <dbReference type="ChEBI" id="CHEBI:456216"/>
        <dbReference type="EC" id="2.7.11.1"/>
    </reaction>
</comment>
<keyword evidence="5" id="KW-0433">Leucine-rich repeat</keyword>
<evidence type="ECO:0000256" key="5">
    <source>
        <dbReference type="ARBA" id="ARBA00022614"/>
    </source>
</evidence>
<feature type="chain" id="PRO_5015324501" description="non-specific serine/threonine protein kinase" evidence="21">
    <location>
        <begin position="27"/>
        <end position="1004"/>
    </location>
</feature>
<dbReference type="FunFam" id="1.10.510.10:FF:000044">
    <property type="entry name" value="Putative LRR receptor-like serine/threonine-protein kinase"/>
    <property type="match status" value="1"/>
</dbReference>
<accession>A0A2R6QAG4</accession>
<evidence type="ECO:0000256" key="6">
    <source>
        <dbReference type="ARBA" id="ARBA00022679"/>
    </source>
</evidence>
<evidence type="ECO:0000256" key="20">
    <source>
        <dbReference type="SAM" id="Phobius"/>
    </source>
</evidence>
<evidence type="ECO:0000313" key="24">
    <source>
        <dbReference type="Proteomes" id="UP000241394"/>
    </source>
</evidence>
<evidence type="ECO:0000256" key="12">
    <source>
        <dbReference type="ARBA" id="ARBA00022840"/>
    </source>
</evidence>
<keyword evidence="13 20" id="KW-1133">Transmembrane helix</keyword>
<reference evidence="24" key="2">
    <citation type="journal article" date="2018" name="BMC Genomics">
        <title>A manually annotated Actinidia chinensis var. chinensis (kiwifruit) genome highlights the challenges associated with draft genomes and gene prediction in plants.</title>
        <authorList>
            <person name="Pilkington S.M."/>
            <person name="Crowhurst R."/>
            <person name="Hilario E."/>
            <person name="Nardozza S."/>
            <person name="Fraser L."/>
            <person name="Peng Y."/>
            <person name="Gunaseelan K."/>
            <person name="Simpson R."/>
            <person name="Tahir J."/>
            <person name="Deroles S.C."/>
            <person name="Templeton K."/>
            <person name="Luo Z."/>
            <person name="Davy M."/>
            <person name="Cheng C."/>
            <person name="McNeilage M."/>
            <person name="Scaglione D."/>
            <person name="Liu Y."/>
            <person name="Zhang Q."/>
            <person name="Datson P."/>
            <person name="De Silva N."/>
            <person name="Gardiner S.E."/>
            <person name="Bassett H."/>
            <person name="Chagne D."/>
            <person name="McCallum J."/>
            <person name="Dzierzon H."/>
            <person name="Deng C."/>
            <person name="Wang Y.Y."/>
            <person name="Barron L."/>
            <person name="Manako K."/>
            <person name="Bowen J."/>
            <person name="Foster T.M."/>
            <person name="Erridge Z.A."/>
            <person name="Tiffin H."/>
            <person name="Waite C.N."/>
            <person name="Davies K.M."/>
            <person name="Grierson E.P."/>
            <person name="Laing W.A."/>
            <person name="Kirk R."/>
            <person name="Chen X."/>
            <person name="Wood M."/>
            <person name="Montefiori M."/>
            <person name="Brummell D.A."/>
            <person name="Schwinn K.E."/>
            <person name="Catanach A."/>
            <person name="Fullerton C."/>
            <person name="Li D."/>
            <person name="Meiyalaghan S."/>
            <person name="Nieuwenhuizen N."/>
            <person name="Read N."/>
            <person name="Prakash R."/>
            <person name="Hunter D."/>
            <person name="Zhang H."/>
            <person name="McKenzie M."/>
            <person name="Knabel M."/>
            <person name="Harris A."/>
            <person name="Allan A.C."/>
            <person name="Gleave A."/>
            <person name="Chen A."/>
            <person name="Janssen B.J."/>
            <person name="Plunkett B."/>
            <person name="Ampomah-Dwamena C."/>
            <person name="Voogd C."/>
            <person name="Leif D."/>
            <person name="Lafferty D."/>
            <person name="Souleyre E.J.F."/>
            <person name="Varkonyi-Gasic E."/>
            <person name="Gambi F."/>
            <person name="Hanley J."/>
            <person name="Yao J.L."/>
            <person name="Cheung J."/>
            <person name="David K.M."/>
            <person name="Warren B."/>
            <person name="Marsh K."/>
            <person name="Snowden K.C."/>
            <person name="Lin-Wang K."/>
            <person name="Brian L."/>
            <person name="Martinez-Sanchez M."/>
            <person name="Wang M."/>
            <person name="Ileperuma N."/>
            <person name="Macnee N."/>
            <person name="Campin R."/>
            <person name="McAtee P."/>
            <person name="Drummond R.S.M."/>
            <person name="Espley R.V."/>
            <person name="Ireland H.S."/>
            <person name="Wu R."/>
            <person name="Atkinson R.G."/>
            <person name="Karunairetnam S."/>
            <person name="Bulley S."/>
            <person name="Chunkath S."/>
            <person name="Hanley Z."/>
            <person name="Storey R."/>
            <person name="Thrimawithana A.H."/>
            <person name="Thomson S."/>
            <person name="David C."/>
            <person name="Testolin R."/>
            <person name="Huang H."/>
            <person name="Hellens R.P."/>
            <person name="Schaffer R.J."/>
        </authorList>
    </citation>
    <scope>NUCLEOTIDE SEQUENCE [LARGE SCALE GENOMIC DNA]</scope>
    <source>
        <strain evidence="24">cv. Red5</strain>
    </source>
</reference>
<evidence type="ECO:0000256" key="9">
    <source>
        <dbReference type="ARBA" id="ARBA00022737"/>
    </source>
</evidence>
<dbReference type="InParanoid" id="A0A2R6QAG4"/>
<evidence type="ECO:0000256" key="11">
    <source>
        <dbReference type="ARBA" id="ARBA00022777"/>
    </source>
</evidence>
<dbReference type="Gene3D" id="3.30.200.20">
    <property type="entry name" value="Phosphorylase Kinase, domain 1"/>
    <property type="match status" value="1"/>
</dbReference>
<dbReference type="InterPro" id="IPR017441">
    <property type="entry name" value="Protein_kinase_ATP_BS"/>
</dbReference>
<dbReference type="SMART" id="SM00220">
    <property type="entry name" value="S_TKc"/>
    <property type="match status" value="1"/>
</dbReference>
<dbReference type="STRING" id="1590841.A0A2R6QAG4"/>
<dbReference type="InterPro" id="IPR001611">
    <property type="entry name" value="Leu-rich_rpt"/>
</dbReference>
<feature type="transmembrane region" description="Helical" evidence="20">
    <location>
        <begin position="607"/>
        <end position="630"/>
    </location>
</feature>
<evidence type="ECO:0000256" key="16">
    <source>
        <dbReference type="ARBA" id="ARBA00023180"/>
    </source>
</evidence>
<keyword evidence="15 23" id="KW-0675">Receptor</keyword>
<evidence type="ECO:0000256" key="7">
    <source>
        <dbReference type="ARBA" id="ARBA00022692"/>
    </source>
</evidence>
<dbReference type="Gene3D" id="2.60.120.430">
    <property type="entry name" value="Galactose-binding lectin"/>
    <property type="match status" value="1"/>
</dbReference>
<sequence length="1004" mass="112856">MVTMSEYPKALWISMLILFMLICFEASEIEAQSGRIPDAEMKALQQIAEQLGKTDWNLSLDYCDENQNWQTPIMNGNYNSTVNCTCSLGECHINAIYLKGQDLPGVLPQSLVNLSYIRYIDFSRNYLSGSIPPEWASTKLEYMALSMNRLSGMIPKELGKMTSLTNMSLESNMFNGTVPAELGNLVNLVYFNLNSNNFTGELPKELNNLINLREVRLSSNNFTGKLPSFQSWKQIIKLELEASGFEGPIPSDISLLSNLTELRITDLNGGASKFPPLKSMTAMTKLMLRNCNISGPIPAFLPSLPLKMLDLSYNRLEGNITNFEASTPLQIMYLTRNLLTGRIPRWLTSRDARYYIDLSYNNFEGADEPPTCKETLNLFRSFSSENNWDVGGCLKDSLCPKEDRYSLHINCGGGEVTIGKTKYEDDRLQGQPAIFVHSVPNWGFSSTGNFWDKNISSDDYIAQNVSVLTMNNSQLYTSARLTPLSLTYYGRCLANGNYTVTLHFSEIIFRDNRSFWSLGKRLFDVYIQDERVLKDFDIETAAKGVDKPVLKTFNNTVVKNKTIEIRFYWSGKGTRAIPARGTYGALISAISIESNSKPPSDHRRRNIFIIVGAVAFTLCLAFIILFIFWWKGFMGSTNSREHDLRGLDLQTGLFTFRQIKAATNNFDANNKIGEGGFGSVYKGILLDGTIIAVKQLSSKSKQGNREFVNEVGMITGLQHPNLVRLYGCCIERNQLLLVYEYMENNSLARALFDSKECELRLDWPTRLRICIGIARGLAFLHEESRLKIVHRDIKATNILLDGDLNPKISDFGLAKLTEDENTHISTRIAGTIGYMAPEYALWGYLTNKADVYSFGVVALEIVAGKNNMKYRPDENYVCLLDWALVLQQKGCLMELVDPKLGSNVNKKEAIRMAKVALLCTNPSPALRPAMSAVVRMLEGHLDVQGLVIDPSIYGDDFRFIALRDKYDELQLQRSSESQTLIDHTLNGSSSASGQDLYEVNLNTE</sequence>
<evidence type="ECO:0000256" key="13">
    <source>
        <dbReference type="ARBA" id="ARBA00022989"/>
    </source>
</evidence>
<name>A0A2R6QAG4_ACTCC</name>
<dbReference type="Gene3D" id="3.80.10.10">
    <property type="entry name" value="Ribonuclease Inhibitor"/>
    <property type="match status" value="3"/>
</dbReference>
<keyword evidence="16" id="KW-0325">Glycoprotein</keyword>
<proteinExistence type="predicted"/>
<dbReference type="CDD" id="cd14066">
    <property type="entry name" value="STKc_IRAK"/>
    <property type="match status" value="1"/>
</dbReference>
<dbReference type="Pfam" id="PF07714">
    <property type="entry name" value="PK_Tyr_Ser-Thr"/>
    <property type="match status" value="1"/>
</dbReference>
<dbReference type="OrthoDB" id="1938112at2759"/>
<keyword evidence="14 20" id="KW-0472">Membrane</keyword>
<dbReference type="Gramene" id="PSS04865">
    <property type="protein sequence ID" value="PSS04865"/>
    <property type="gene ID" value="CEY00_Acc20724"/>
</dbReference>
<comment type="catalytic activity">
    <reaction evidence="17">
        <text>L-threonyl-[protein] + ATP = O-phospho-L-threonyl-[protein] + ADP + H(+)</text>
        <dbReference type="Rhea" id="RHEA:46608"/>
        <dbReference type="Rhea" id="RHEA-COMP:11060"/>
        <dbReference type="Rhea" id="RHEA-COMP:11605"/>
        <dbReference type="ChEBI" id="CHEBI:15378"/>
        <dbReference type="ChEBI" id="CHEBI:30013"/>
        <dbReference type="ChEBI" id="CHEBI:30616"/>
        <dbReference type="ChEBI" id="CHEBI:61977"/>
        <dbReference type="ChEBI" id="CHEBI:456216"/>
        <dbReference type="EC" id="2.7.11.1"/>
    </reaction>
</comment>
<dbReference type="PROSITE" id="PS50011">
    <property type="entry name" value="PROTEIN_KINASE_DOM"/>
    <property type="match status" value="1"/>
</dbReference>
<evidence type="ECO:0000256" key="18">
    <source>
        <dbReference type="ARBA" id="ARBA00048679"/>
    </source>
</evidence>
<evidence type="ECO:0000256" key="8">
    <source>
        <dbReference type="ARBA" id="ARBA00022729"/>
    </source>
</evidence>
<dbReference type="Pfam" id="PF00560">
    <property type="entry name" value="LRR_1"/>
    <property type="match status" value="2"/>
</dbReference>
<evidence type="ECO:0000256" key="3">
    <source>
        <dbReference type="ARBA" id="ARBA00022527"/>
    </source>
</evidence>
<dbReference type="PROSITE" id="PS00107">
    <property type="entry name" value="PROTEIN_KINASE_ATP"/>
    <property type="match status" value="1"/>
</dbReference>
<dbReference type="GO" id="GO:0005524">
    <property type="term" value="F:ATP binding"/>
    <property type="evidence" value="ECO:0007669"/>
    <property type="project" value="UniProtKB-UniRule"/>
</dbReference>
<organism evidence="23 24">
    <name type="scientific">Actinidia chinensis var. chinensis</name>
    <name type="common">Chinese soft-hair kiwi</name>
    <dbReference type="NCBI Taxonomy" id="1590841"/>
    <lineage>
        <taxon>Eukaryota</taxon>
        <taxon>Viridiplantae</taxon>
        <taxon>Streptophyta</taxon>
        <taxon>Embryophyta</taxon>
        <taxon>Tracheophyta</taxon>
        <taxon>Spermatophyta</taxon>
        <taxon>Magnoliopsida</taxon>
        <taxon>eudicotyledons</taxon>
        <taxon>Gunneridae</taxon>
        <taxon>Pentapetalae</taxon>
        <taxon>asterids</taxon>
        <taxon>Ericales</taxon>
        <taxon>Actinidiaceae</taxon>
        <taxon>Actinidia</taxon>
    </lineage>
</organism>
<dbReference type="Proteomes" id="UP000241394">
    <property type="component" value="Chromosome LG18"/>
</dbReference>
<dbReference type="EMBL" id="NKQK01000018">
    <property type="protein sequence ID" value="PSS04865.1"/>
    <property type="molecule type" value="Genomic_DNA"/>
</dbReference>
<dbReference type="EC" id="2.7.11.1" evidence="2"/>
<evidence type="ECO:0000259" key="22">
    <source>
        <dbReference type="PROSITE" id="PS50011"/>
    </source>
</evidence>
<comment type="subcellular location">
    <subcellularLocation>
        <location evidence="1">Membrane</location>
        <topology evidence="1">Single-pass type I membrane protein</topology>
    </subcellularLocation>
</comment>